<dbReference type="AlphaFoldDB" id="A0A0F8YGU0"/>
<dbReference type="EMBL" id="LAZR01057019">
    <property type="protein sequence ID" value="KKK72910.1"/>
    <property type="molecule type" value="Genomic_DNA"/>
</dbReference>
<evidence type="ECO:0000313" key="1">
    <source>
        <dbReference type="EMBL" id="KKK72910.1"/>
    </source>
</evidence>
<reference evidence="1" key="1">
    <citation type="journal article" date="2015" name="Nature">
        <title>Complex archaea that bridge the gap between prokaryotes and eukaryotes.</title>
        <authorList>
            <person name="Spang A."/>
            <person name="Saw J.H."/>
            <person name="Jorgensen S.L."/>
            <person name="Zaremba-Niedzwiedzka K."/>
            <person name="Martijn J."/>
            <person name="Lind A.E."/>
            <person name="van Eijk R."/>
            <person name="Schleper C."/>
            <person name="Guy L."/>
            <person name="Ettema T.J."/>
        </authorList>
    </citation>
    <scope>NUCLEOTIDE SEQUENCE</scope>
</reference>
<accession>A0A0F8YGU0</accession>
<feature type="non-terminal residue" evidence="1">
    <location>
        <position position="42"/>
    </location>
</feature>
<organism evidence="1">
    <name type="scientific">marine sediment metagenome</name>
    <dbReference type="NCBI Taxonomy" id="412755"/>
    <lineage>
        <taxon>unclassified sequences</taxon>
        <taxon>metagenomes</taxon>
        <taxon>ecological metagenomes</taxon>
    </lineage>
</organism>
<gene>
    <name evidence="1" type="ORF">LCGC14_2899130</name>
</gene>
<comment type="caution">
    <text evidence="1">The sequence shown here is derived from an EMBL/GenBank/DDBJ whole genome shotgun (WGS) entry which is preliminary data.</text>
</comment>
<name>A0A0F8YGU0_9ZZZZ</name>
<proteinExistence type="predicted"/>
<protein>
    <submittedName>
        <fullName evidence="1">Uncharacterized protein</fullName>
    </submittedName>
</protein>
<sequence length="42" mass="4878">MCAERYEVQAPLVPHDDILPSPDELTDLFINHIWRRFVGGLL</sequence>